<dbReference type="AlphaFoldDB" id="A0A6J6EB11"/>
<dbReference type="InterPro" id="IPR029071">
    <property type="entry name" value="Ubiquitin-like_domsf"/>
</dbReference>
<dbReference type="PROSITE" id="PS50053">
    <property type="entry name" value="UBIQUITIN_2"/>
    <property type="match status" value="1"/>
</dbReference>
<sequence>MAEIDITVKDVGGSQRQDVTVPDDEPSVRIIAAIVDELNLPLNSPDGTPMSYKFHHEETGRQIRDEVTLSDAGVSDGDNLRLIPEIVAG</sequence>
<reference evidence="2" key="1">
    <citation type="submission" date="2020-05" db="EMBL/GenBank/DDBJ databases">
        <authorList>
            <person name="Chiriac C."/>
            <person name="Salcher M."/>
            <person name="Ghai R."/>
            <person name="Kavagutti S V."/>
        </authorList>
    </citation>
    <scope>NUCLEOTIDE SEQUENCE</scope>
</reference>
<dbReference type="InterPro" id="IPR024962">
    <property type="entry name" value="YukD-like"/>
</dbReference>
<gene>
    <name evidence="2" type="ORF">UFOPK1747_00088</name>
</gene>
<name>A0A6J6EB11_9ZZZZ</name>
<dbReference type="InterPro" id="IPR000626">
    <property type="entry name" value="Ubiquitin-like_dom"/>
</dbReference>
<protein>
    <submittedName>
        <fullName evidence="2">Unannotated protein</fullName>
    </submittedName>
</protein>
<evidence type="ECO:0000313" key="2">
    <source>
        <dbReference type="EMBL" id="CAB4573036.1"/>
    </source>
</evidence>
<organism evidence="2">
    <name type="scientific">freshwater metagenome</name>
    <dbReference type="NCBI Taxonomy" id="449393"/>
    <lineage>
        <taxon>unclassified sequences</taxon>
        <taxon>metagenomes</taxon>
        <taxon>ecological metagenomes</taxon>
    </lineage>
</organism>
<dbReference type="Gene3D" id="3.10.20.90">
    <property type="entry name" value="Phosphatidylinositol 3-kinase Catalytic Subunit, Chain A, domain 1"/>
    <property type="match status" value="1"/>
</dbReference>
<evidence type="ECO:0000259" key="1">
    <source>
        <dbReference type="PROSITE" id="PS50053"/>
    </source>
</evidence>
<proteinExistence type="predicted"/>
<dbReference type="SUPFAM" id="SSF54236">
    <property type="entry name" value="Ubiquitin-like"/>
    <property type="match status" value="1"/>
</dbReference>
<feature type="domain" description="Ubiquitin-like" evidence="1">
    <location>
        <begin position="4"/>
        <end position="89"/>
    </location>
</feature>
<accession>A0A6J6EB11</accession>
<dbReference type="EMBL" id="CAEZTV010000004">
    <property type="protein sequence ID" value="CAB4573036.1"/>
    <property type="molecule type" value="Genomic_DNA"/>
</dbReference>
<dbReference type="Pfam" id="PF08817">
    <property type="entry name" value="YukD"/>
    <property type="match status" value="1"/>
</dbReference>